<evidence type="ECO:0000313" key="1">
    <source>
        <dbReference type="EMBL" id="MDM1048054.1"/>
    </source>
</evidence>
<evidence type="ECO:0000313" key="2">
    <source>
        <dbReference type="Proteomes" id="UP001170954"/>
    </source>
</evidence>
<dbReference type="RefSeq" id="WP_286651014.1">
    <property type="nucleotide sequence ID" value="NZ_JACAGK010000016.1"/>
</dbReference>
<gene>
    <name evidence="1" type="ORF">HX018_07375</name>
</gene>
<comment type="caution">
    <text evidence="1">The sequence shown here is derived from an EMBL/GenBank/DDBJ whole genome shotgun (WGS) entry which is preliminary data.</text>
</comment>
<dbReference type="EMBL" id="JACAGK010000016">
    <property type="protein sequence ID" value="MDM1048054.1"/>
    <property type="molecule type" value="Genomic_DNA"/>
</dbReference>
<protein>
    <submittedName>
        <fullName evidence="1">Peptidase</fullName>
    </submittedName>
</protein>
<organism evidence="1 2">
    <name type="scientific">Sphingobacterium hotanense</name>
    <dbReference type="NCBI Taxonomy" id="649196"/>
    <lineage>
        <taxon>Bacteria</taxon>
        <taxon>Pseudomonadati</taxon>
        <taxon>Bacteroidota</taxon>
        <taxon>Sphingobacteriia</taxon>
        <taxon>Sphingobacteriales</taxon>
        <taxon>Sphingobacteriaceae</taxon>
        <taxon>Sphingobacterium</taxon>
    </lineage>
</organism>
<accession>A0ABT7NLC4</accession>
<dbReference type="Proteomes" id="UP001170954">
    <property type="component" value="Unassembled WGS sequence"/>
</dbReference>
<sequence>MDHSTLDLSRFKGNPVLLYMHRRGEVHGLWKEIDFKGPQLLAVPEFDMDDPESARIGGKTERGFLNGASLYLNITDKTEFIQDQEGKVWMKHAEVWEASVVDIPSNKNSLTVKLFADGEEVSKEKAEAFLLSASKPGTIQNQIKIEKPMSKIILSAAAAQVLALAAISIGDTDESISDAFVKLGAELSKEKASHASEKSLRESLQEKFKEHEKAQLGAVVDQAIVDGQITADQKADFIALGLESAKTIISKLPKKIKLAAQGGSASNGVLTPPKTQEEFFALSAEQQVQFKDESPVEYQKLWS</sequence>
<reference evidence="1" key="2">
    <citation type="journal article" date="2022" name="Sci. Total Environ.">
        <title>Prevalence, transmission, and molecular epidemiology of tet(X)-positive bacteria among humans, animals, and environmental niches in China: An epidemiological, and genomic-based study.</title>
        <authorList>
            <person name="Dong N."/>
            <person name="Zeng Y."/>
            <person name="Cai C."/>
            <person name="Sun C."/>
            <person name="Lu J."/>
            <person name="Liu C."/>
            <person name="Zhou H."/>
            <person name="Sun Q."/>
            <person name="Shu L."/>
            <person name="Wang H."/>
            <person name="Wang Y."/>
            <person name="Wang S."/>
            <person name="Wu C."/>
            <person name="Chan E.W."/>
            <person name="Chen G."/>
            <person name="Shen Z."/>
            <person name="Chen S."/>
            <person name="Zhang R."/>
        </authorList>
    </citation>
    <scope>NUCLEOTIDE SEQUENCE</scope>
    <source>
        <strain evidence="1">R1692</strain>
    </source>
</reference>
<reference evidence="1" key="1">
    <citation type="submission" date="2020-06" db="EMBL/GenBank/DDBJ databases">
        <authorList>
            <person name="Dong N."/>
        </authorList>
    </citation>
    <scope>NUCLEOTIDE SEQUENCE</scope>
    <source>
        <strain evidence="1">R1692</strain>
    </source>
</reference>
<proteinExistence type="predicted"/>
<name>A0ABT7NLC4_9SPHI</name>
<keyword evidence="2" id="KW-1185">Reference proteome</keyword>